<protein>
    <submittedName>
        <fullName evidence="1">Uncharacterized protein</fullName>
    </submittedName>
</protein>
<keyword evidence="2" id="KW-1185">Reference proteome</keyword>
<organism evidence="1 2">
    <name type="scientific">Auriscalpium vulgare</name>
    <dbReference type="NCBI Taxonomy" id="40419"/>
    <lineage>
        <taxon>Eukaryota</taxon>
        <taxon>Fungi</taxon>
        <taxon>Dikarya</taxon>
        <taxon>Basidiomycota</taxon>
        <taxon>Agaricomycotina</taxon>
        <taxon>Agaricomycetes</taxon>
        <taxon>Russulales</taxon>
        <taxon>Auriscalpiaceae</taxon>
        <taxon>Auriscalpium</taxon>
    </lineage>
</organism>
<dbReference type="Proteomes" id="UP000814033">
    <property type="component" value="Unassembled WGS sequence"/>
</dbReference>
<name>A0ACB8R368_9AGAM</name>
<gene>
    <name evidence="1" type="ORF">FA95DRAFT_1613292</name>
</gene>
<evidence type="ECO:0000313" key="2">
    <source>
        <dbReference type="Proteomes" id="UP000814033"/>
    </source>
</evidence>
<dbReference type="EMBL" id="MU276467">
    <property type="protein sequence ID" value="KAI0038554.1"/>
    <property type="molecule type" value="Genomic_DNA"/>
</dbReference>
<reference evidence="1" key="1">
    <citation type="submission" date="2021-02" db="EMBL/GenBank/DDBJ databases">
        <authorList>
            <consortium name="DOE Joint Genome Institute"/>
            <person name="Ahrendt S."/>
            <person name="Looney B.P."/>
            <person name="Miyauchi S."/>
            <person name="Morin E."/>
            <person name="Drula E."/>
            <person name="Courty P.E."/>
            <person name="Chicoki N."/>
            <person name="Fauchery L."/>
            <person name="Kohler A."/>
            <person name="Kuo A."/>
            <person name="Labutti K."/>
            <person name="Pangilinan J."/>
            <person name="Lipzen A."/>
            <person name="Riley R."/>
            <person name="Andreopoulos W."/>
            <person name="He G."/>
            <person name="Johnson J."/>
            <person name="Barry K.W."/>
            <person name="Grigoriev I.V."/>
            <person name="Nagy L."/>
            <person name="Hibbett D."/>
            <person name="Henrissat B."/>
            <person name="Matheny P.B."/>
            <person name="Labbe J."/>
            <person name="Martin F."/>
        </authorList>
    </citation>
    <scope>NUCLEOTIDE SEQUENCE</scope>
    <source>
        <strain evidence="1">FP105234-sp</strain>
    </source>
</reference>
<accession>A0ACB8R368</accession>
<comment type="caution">
    <text evidence="1">The sequence shown here is derived from an EMBL/GenBank/DDBJ whole genome shotgun (WGS) entry which is preliminary data.</text>
</comment>
<reference evidence="1" key="2">
    <citation type="journal article" date="2022" name="New Phytol.">
        <title>Evolutionary transition to the ectomycorrhizal habit in the genomes of a hyperdiverse lineage of mushroom-forming fungi.</title>
        <authorList>
            <person name="Looney B."/>
            <person name="Miyauchi S."/>
            <person name="Morin E."/>
            <person name="Drula E."/>
            <person name="Courty P.E."/>
            <person name="Kohler A."/>
            <person name="Kuo A."/>
            <person name="LaButti K."/>
            <person name="Pangilinan J."/>
            <person name="Lipzen A."/>
            <person name="Riley R."/>
            <person name="Andreopoulos W."/>
            <person name="He G."/>
            <person name="Johnson J."/>
            <person name="Nolan M."/>
            <person name="Tritt A."/>
            <person name="Barry K.W."/>
            <person name="Grigoriev I.V."/>
            <person name="Nagy L.G."/>
            <person name="Hibbett D."/>
            <person name="Henrissat B."/>
            <person name="Matheny P.B."/>
            <person name="Labbe J."/>
            <person name="Martin F.M."/>
        </authorList>
    </citation>
    <scope>NUCLEOTIDE SEQUENCE</scope>
    <source>
        <strain evidence="1">FP105234-sp</strain>
    </source>
</reference>
<proteinExistence type="predicted"/>
<sequence length="524" mass="56892">MQDSVDRQVGTTSASKGKQKANSSVVSPMLDRSTLDDEDSDREAADMQEAIQASLHSSNVRQGESSSNRTFQDVVMADGTGTSSSEKKDSSSSTARPTSDDLELRGRKRPREDSSLEGGSVQRSLLERLTSSSPQRDDSTRSKEPASGPTLLARLSHGTHNDGPPSLLSRLNVVPSTSLMDRMSEQVVVASAEKKATSSTQNTTSAPELTTAYGPDSPLHGVATFAAAVLRPSNKPLSIPPVSPITTGHIHLLSRSKLRVAIWRDACMLPWSDVVGFMLSKGIPFAWSYPNSRLPQPIPTLPESWTGYVQEPSHVVRWWEARANIWDAYLATVHDLLAQPNARMFLHMGGLAWRLAVQFGSPSLLEDAARGPSRLVTDYGVGEATTDPVPGHVDSGSKADFDRLFGTKSGRSLWPRQKDFLDSRAWNGEWSWSNEVWFSTRLTALSSAKRDDNLTPNQWSRELRDSLRPAERRAPNGPGSEVHAEGKINADPDIAALGILDLEALQSSWDISVSTSSAETGGAL</sequence>
<evidence type="ECO:0000313" key="1">
    <source>
        <dbReference type="EMBL" id="KAI0038554.1"/>
    </source>
</evidence>